<keyword evidence="3 6" id="KW-0812">Transmembrane</keyword>
<evidence type="ECO:0000313" key="7">
    <source>
        <dbReference type="EMBL" id="MBB4012501.1"/>
    </source>
</evidence>
<proteinExistence type="predicted"/>
<evidence type="ECO:0000256" key="5">
    <source>
        <dbReference type="ARBA" id="ARBA00023136"/>
    </source>
</evidence>
<dbReference type="Gene3D" id="3.30.700.10">
    <property type="entry name" value="Glycoprotein, Type 4 Pilin"/>
    <property type="match status" value="1"/>
</dbReference>
<name>A0A840BG37_9RHOO</name>
<comment type="subcellular location">
    <subcellularLocation>
        <location evidence="1">Membrane</location>
        <topology evidence="1">Single-pass membrane protein</topology>
    </subcellularLocation>
</comment>
<comment type="caution">
    <text evidence="7">The sequence shown here is derived from an EMBL/GenBank/DDBJ whole genome shotgun (WGS) entry which is preliminary data.</text>
</comment>
<dbReference type="Pfam" id="PF07963">
    <property type="entry name" value="N_methyl"/>
    <property type="match status" value="1"/>
</dbReference>
<dbReference type="GO" id="GO:0016020">
    <property type="term" value="C:membrane"/>
    <property type="evidence" value="ECO:0007669"/>
    <property type="project" value="UniProtKB-SubCell"/>
</dbReference>
<evidence type="ECO:0000256" key="4">
    <source>
        <dbReference type="ARBA" id="ARBA00022989"/>
    </source>
</evidence>
<dbReference type="EMBL" id="JACIET010000001">
    <property type="protein sequence ID" value="MBB4012501.1"/>
    <property type="molecule type" value="Genomic_DNA"/>
</dbReference>
<keyword evidence="5 6" id="KW-0472">Membrane</keyword>
<evidence type="ECO:0000313" key="8">
    <source>
        <dbReference type="Proteomes" id="UP000561045"/>
    </source>
</evidence>
<accession>A0A840BG37</accession>
<gene>
    <name evidence="7" type="ORF">GGR36_001809</name>
</gene>
<keyword evidence="8" id="KW-1185">Reference proteome</keyword>
<dbReference type="InterPro" id="IPR045584">
    <property type="entry name" value="Pilin-like"/>
</dbReference>
<organism evidence="7 8">
    <name type="scientific">Niveibacterium umoris</name>
    <dbReference type="NCBI Taxonomy" id="1193620"/>
    <lineage>
        <taxon>Bacteria</taxon>
        <taxon>Pseudomonadati</taxon>
        <taxon>Pseudomonadota</taxon>
        <taxon>Betaproteobacteria</taxon>
        <taxon>Rhodocyclales</taxon>
        <taxon>Rhodocyclaceae</taxon>
        <taxon>Niveibacterium</taxon>
    </lineage>
</organism>
<dbReference type="NCBIfam" id="TIGR02532">
    <property type="entry name" value="IV_pilin_GFxxxE"/>
    <property type="match status" value="1"/>
</dbReference>
<dbReference type="RefSeq" id="WP_183634296.1">
    <property type="nucleotide sequence ID" value="NZ_BAABLE010000011.1"/>
</dbReference>
<evidence type="ECO:0000256" key="2">
    <source>
        <dbReference type="ARBA" id="ARBA00022481"/>
    </source>
</evidence>
<dbReference type="PANTHER" id="PTHR30093:SF44">
    <property type="entry name" value="TYPE II SECRETION SYSTEM CORE PROTEIN G"/>
    <property type="match status" value="1"/>
</dbReference>
<dbReference type="Proteomes" id="UP000561045">
    <property type="component" value="Unassembled WGS sequence"/>
</dbReference>
<evidence type="ECO:0000256" key="6">
    <source>
        <dbReference type="SAM" id="Phobius"/>
    </source>
</evidence>
<sequence length="150" mass="15089">MKKQAGFTLIELIAVIVILGILSAIALPKFVNLTSEARVAKMQGAVGAVNSAAALIHAKWLAAGSPTTTKAIDYEGGSLDAVTDMTFGYPKGTKIAGVAGLASTDFTVTGTTTATVADPTKATCSFTYAEPTAAGSAPVVTTSSLTTTNC</sequence>
<evidence type="ECO:0000256" key="3">
    <source>
        <dbReference type="ARBA" id="ARBA00022692"/>
    </source>
</evidence>
<dbReference type="PROSITE" id="PS00409">
    <property type="entry name" value="PROKAR_NTER_METHYL"/>
    <property type="match status" value="1"/>
</dbReference>
<dbReference type="PANTHER" id="PTHR30093">
    <property type="entry name" value="GENERAL SECRETION PATHWAY PROTEIN G"/>
    <property type="match status" value="1"/>
</dbReference>
<evidence type="ECO:0000256" key="1">
    <source>
        <dbReference type="ARBA" id="ARBA00004167"/>
    </source>
</evidence>
<dbReference type="SUPFAM" id="SSF54523">
    <property type="entry name" value="Pili subunits"/>
    <property type="match status" value="1"/>
</dbReference>
<keyword evidence="2" id="KW-0488">Methylation</keyword>
<feature type="transmembrane region" description="Helical" evidence="6">
    <location>
        <begin position="7"/>
        <end position="27"/>
    </location>
</feature>
<protein>
    <submittedName>
        <fullName evidence="7">MSHA pilin protein MshA</fullName>
    </submittedName>
</protein>
<reference evidence="7 8" key="1">
    <citation type="submission" date="2020-08" db="EMBL/GenBank/DDBJ databases">
        <title>Genomic Encyclopedia of Type Strains, Phase IV (KMG-IV): sequencing the most valuable type-strain genomes for metagenomic binning, comparative biology and taxonomic classification.</title>
        <authorList>
            <person name="Goeker M."/>
        </authorList>
    </citation>
    <scope>NUCLEOTIDE SEQUENCE [LARGE SCALE GENOMIC DNA]</scope>
    <source>
        <strain evidence="7 8">DSM 106739</strain>
    </source>
</reference>
<dbReference type="AlphaFoldDB" id="A0A840BG37"/>
<keyword evidence="4 6" id="KW-1133">Transmembrane helix</keyword>
<dbReference type="InterPro" id="IPR012902">
    <property type="entry name" value="N_methyl_site"/>
</dbReference>